<dbReference type="RefSeq" id="WP_068719339.1">
    <property type="nucleotide sequence ID" value="NZ_LWDV01000010.1"/>
</dbReference>
<keyword evidence="3" id="KW-1185">Reference proteome</keyword>
<keyword evidence="1" id="KW-1133">Transmembrane helix</keyword>
<dbReference type="EMBL" id="LWDV01000010">
    <property type="protein sequence ID" value="OCL25427.1"/>
    <property type="molecule type" value="Genomic_DNA"/>
</dbReference>
<evidence type="ECO:0000313" key="3">
    <source>
        <dbReference type="Proteomes" id="UP000093514"/>
    </source>
</evidence>
<comment type="caution">
    <text evidence="2">The sequence shown here is derived from an EMBL/GenBank/DDBJ whole genome shotgun (WGS) entry which is preliminary data.</text>
</comment>
<organism evidence="2 3">
    <name type="scientific">Orenia metallireducens</name>
    <dbReference type="NCBI Taxonomy" id="1413210"/>
    <lineage>
        <taxon>Bacteria</taxon>
        <taxon>Bacillati</taxon>
        <taxon>Bacillota</taxon>
        <taxon>Clostridia</taxon>
        <taxon>Halanaerobiales</taxon>
        <taxon>Halobacteroidaceae</taxon>
        <taxon>Orenia</taxon>
    </lineage>
</organism>
<reference evidence="2 3" key="2">
    <citation type="submission" date="2016-08" db="EMBL/GenBank/DDBJ databases">
        <title>Orenia metallireducens sp. nov. strain Z6, a Novel Metal-reducing Firmicute from the Deep Subsurface.</title>
        <authorList>
            <person name="Maxim B.I."/>
            <person name="Kenneth K."/>
            <person name="Flynn T.M."/>
            <person name="Oloughlin E.J."/>
            <person name="Locke R.A."/>
            <person name="Weber J.R."/>
            <person name="Egan S.M."/>
            <person name="Mackie R.I."/>
            <person name="Cann I.K."/>
        </authorList>
    </citation>
    <scope>NUCLEOTIDE SEQUENCE [LARGE SCALE GENOMIC DNA]</scope>
    <source>
        <strain evidence="2 3">Z6</strain>
    </source>
</reference>
<protein>
    <recommendedName>
        <fullName evidence="4">Membrane protein YesL</fullName>
    </recommendedName>
</protein>
<dbReference type="Proteomes" id="UP000093514">
    <property type="component" value="Unassembled WGS sequence"/>
</dbReference>
<reference evidence="3" key="1">
    <citation type="submission" date="2016-07" db="EMBL/GenBank/DDBJ databases">
        <authorList>
            <person name="Florea S."/>
            <person name="Webb J.S."/>
            <person name="Jaromczyk J."/>
            <person name="Schardl C.L."/>
        </authorList>
    </citation>
    <scope>NUCLEOTIDE SEQUENCE [LARGE SCALE GENOMIC DNA]</scope>
    <source>
        <strain evidence="3">Z6</strain>
    </source>
</reference>
<feature type="transmembrane region" description="Helical" evidence="1">
    <location>
        <begin position="193"/>
        <end position="220"/>
    </location>
</feature>
<evidence type="ECO:0000313" key="2">
    <source>
        <dbReference type="EMBL" id="OCL25427.1"/>
    </source>
</evidence>
<feature type="transmembrane region" description="Helical" evidence="1">
    <location>
        <begin position="90"/>
        <end position="110"/>
    </location>
</feature>
<dbReference type="OrthoDB" id="2111908at2"/>
<evidence type="ECO:0000256" key="1">
    <source>
        <dbReference type="SAM" id="Phobius"/>
    </source>
</evidence>
<sequence length="235" mass="27098">MTVWNLVKKSYKEIYRNLFSIVASSMLWFFTAGLLIILSYISIQVGFYLPVVIGLIIIGPMTAQSFYISNKIVNYNHISIKDFWIGIKKYFLKSLVITCLFAMIFFILIIDFKFLFNFQHKIGIILTPLYIYILIFLGMVSLYIFPLMIELGEVAENDSIWSILKYASMLTINNLLYTLFVFFNIMLFGILNIVIVFGLLILFMGGIALISNNATINLLVKYGIKKQVNGPYNFK</sequence>
<name>A0A1C0A5L0_9FIRM</name>
<gene>
    <name evidence="2" type="ORF">U472_13850</name>
</gene>
<evidence type="ECO:0008006" key="4">
    <source>
        <dbReference type="Google" id="ProtNLM"/>
    </source>
</evidence>
<dbReference type="AlphaFoldDB" id="A0A1C0A5L0"/>
<proteinExistence type="predicted"/>
<feature type="transmembrane region" description="Helical" evidence="1">
    <location>
        <begin position="166"/>
        <end position="187"/>
    </location>
</feature>
<feature type="transmembrane region" description="Helical" evidence="1">
    <location>
        <begin position="122"/>
        <end position="145"/>
    </location>
</feature>
<feature type="transmembrane region" description="Helical" evidence="1">
    <location>
        <begin position="18"/>
        <end position="41"/>
    </location>
</feature>
<feature type="transmembrane region" description="Helical" evidence="1">
    <location>
        <begin position="47"/>
        <end position="69"/>
    </location>
</feature>
<keyword evidence="1" id="KW-0472">Membrane</keyword>
<accession>A0A1C0A5L0</accession>
<keyword evidence="1" id="KW-0812">Transmembrane</keyword>